<evidence type="ECO:0000313" key="2">
    <source>
        <dbReference type="Proteomes" id="UP001652432"/>
    </source>
</evidence>
<keyword evidence="2" id="KW-1185">Reference proteome</keyword>
<protein>
    <submittedName>
        <fullName evidence="1">Uncharacterized protein</fullName>
    </submittedName>
</protein>
<dbReference type="Proteomes" id="UP001652432">
    <property type="component" value="Unassembled WGS sequence"/>
</dbReference>
<evidence type="ECO:0000313" key="1">
    <source>
        <dbReference type="EMBL" id="MCU6744981.1"/>
    </source>
</evidence>
<dbReference type="RefSeq" id="WP_262575093.1">
    <property type="nucleotide sequence ID" value="NZ_JAOQKJ010000008.1"/>
</dbReference>
<dbReference type="EMBL" id="JAOQKJ010000008">
    <property type="protein sequence ID" value="MCU6744981.1"/>
    <property type="molecule type" value="Genomic_DNA"/>
</dbReference>
<name>A0ABT2T4T2_9FIRM</name>
<organism evidence="1 2">
    <name type="scientific">Suilimivivens aceti</name>
    <dbReference type="NCBI Taxonomy" id="2981774"/>
    <lineage>
        <taxon>Bacteria</taxon>
        <taxon>Bacillati</taxon>
        <taxon>Bacillota</taxon>
        <taxon>Clostridia</taxon>
        <taxon>Lachnospirales</taxon>
        <taxon>Lachnospiraceae</taxon>
        <taxon>Suilimivivens</taxon>
    </lineage>
</organism>
<sequence>MDRGGKQQYDRERRKIKLITGACGKTVKRQDKGEQEGFLHRKDRGLSIVNPAGKGIGGKSSGQCFFLSASAVAPEGQGIIALIKRKTEKDQKGKKKDCFFRKMH</sequence>
<comment type="caution">
    <text evidence="1">The sequence shown here is derived from an EMBL/GenBank/DDBJ whole genome shotgun (WGS) entry which is preliminary data.</text>
</comment>
<reference evidence="1 2" key="1">
    <citation type="journal article" date="2021" name="ISME Commun">
        <title>Automated analysis of genomic sequences facilitates high-throughput and comprehensive description of bacteria.</title>
        <authorList>
            <person name="Hitch T.C.A."/>
        </authorList>
    </citation>
    <scope>NUCLEOTIDE SEQUENCE [LARGE SCALE GENOMIC DNA]</scope>
    <source>
        <strain evidence="1 2">Sanger_18</strain>
    </source>
</reference>
<accession>A0ABT2T4T2</accession>
<proteinExistence type="predicted"/>
<gene>
    <name evidence="1" type="ORF">OCV77_10815</name>
</gene>